<evidence type="ECO:0000256" key="1">
    <source>
        <dbReference type="ARBA" id="ARBA00004571"/>
    </source>
</evidence>
<feature type="signal peptide" evidence="16">
    <location>
        <begin position="1"/>
        <end position="16"/>
    </location>
</feature>
<evidence type="ECO:0000256" key="8">
    <source>
        <dbReference type="ARBA" id="ARBA00023004"/>
    </source>
</evidence>
<keyword evidence="6 14" id="KW-0812">Transmembrane</keyword>
<evidence type="ECO:0000256" key="9">
    <source>
        <dbReference type="ARBA" id="ARBA00023065"/>
    </source>
</evidence>
<keyword evidence="3 14" id="KW-0813">Transport</keyword>
<dbReference type="InterPro" id="IPR010105">
    <property type="entry name" value="TonB_sidphr_rcpt"/>
</dbReference>
<evidence type="ECO:0000256" key="7">
    <source>
        <dbReference type="ARBA" id="ARBA00022729"/>
    </source>
</evidence>
<gene>
    <name evidence="18" type="ORF">A9C11_20800</name>
</gene>
<keyword evidence="13 14" id="KW-0998">Cell outer membrane</keyword>
<comment type="subcellular location">
    <subcellularLocation>
        <location evidence="1 14">Cell outer membrane</location>
        <topology evidence="1 14">Multi-pass membrane protein</topology>
    </subcellularLocation>
</comment>
<dbReference type="NCBIfam" id="TIGR01783">
    <property type="entry name" value="TonB-siderophor"/>
    <property type="match status" value="1"/>
</dbReference>
<accession>A0A1A9KFE7</accession>
<evidence type="ECO:0000256" key="14">
    <source>
        <dbReference type="PROSITE-ProRule" id="PRU01360"/>
    </source>
</evidence>
<dbReference type="Gene3D" id="2.170.130.10">
    <property type="entry name" value="TonB-dependent receptor, plug domain"/>
    <property type="match status" value="1"/>
</dbReference>
<evidence type="ECO:0000256" key="5">
    <source>
        <dbReference type="ARBA" id="ARBA00022496"/>
    </source>
</evidence>
<dbReference type="PROSITE" id="PS52016">
    <property type="entry name" value="TONB_DEPENDENT_REC_3"/>
    <property type="match status" value="1"/>
</dbReference>
<dbReference type="Pfam" id="PF00593">
    <property type="entry name" value="TonB_dep_Rec_b-barrel"/>
    <property type="match status" value="1"/>
</dbReference>
<dbReference type="AlphaFoldDB" id="A0A1A9KFE7"/>
<organism evidence="18 19">
    <name type="scientific">Pseudomonas citronellolis</name>
    <dbReference type="NCBI Taxonomy" id="53408"/>
    <lineage>
        <taxon>Bacteria</taxon>
        <taxon>Pseudomonadati</taxon>
        <taxon>Pseudomonadota</taxon>
        <taxon>Gammaproteobacteria</taxon>
        <taxon>Pseudomonadales</taxon>
        <taxon>Pseudomonadaceae</taxon>
        <taxon>Pseudomonas</taxon>
    </lineage>
</organism>
<evidence type="ECO:0000256" key="10">
    <source>
        <dbReference type="ARBA" id="ARBA00023077"/>
    </source>
</evidence>
<evidence type="ECO:0000259" key="17">
    <source>
        <dbReference type="SMART" id="SM00965"/>
    </source>
</evidence>
<dbReference type="InterPro" id="IPR011662">
    <property type="entry name" value="Secretin/TonB_short_N"/>
</dbReference>
<evidence type="ECO:0000256" key="16">
    <source>
        <dbReference type="SAM" id="SignalP"/>
    </source>
</evidence>
<dbReference type="GO" id="GO:0038023">
    <property type="term" value="F:signaling receptor activity"/>
    <property type="evidence" value="ECO:0007669"/>
    <property type="project" value="InterPro"/>
</dbReference>
<evidence type="ECO:0000256" key="15">
    <source>
        <dbReference type="RuleBase" id="RU003357"/>
    </source>
</evidence>
<dbReference type="InterPro" id="IPR036942">
    <property type="entry name" value="Beta-barrel_TonB_sf"/>
</dbReference>
<reference evidence="18 19" key="1">
    <citation type="submission" date="2016-05" db="EMBL/GenBank/DDBJ databases">
        <title>Genome Sequence of Pseudomonas citronellolis Strain SJTE-3, an Estrogens and Persistent Organic Pollutants degradation strain.</title>
        <authorList>
            <person name="Liang R."/>
        </authorList>
    </citation>
    <scope>NUCLEOTIDE SEQUENCE [LARGE SCALE GENOMIC DNA]</scope>
    <source>
        <strain evidence="18 19">SJTE-3</strain>
    </source>
</reference>
<keyword evidence="8" id="KW-0408">Iron</keyword>
<sequence>MPLALAIALAMPGAFAEPASQHYQLPAQPLDQALREIARQSGRSIVADPALVRGRASHAVDGDFDAEDAARRALQGSGLQLRTTENGTLTVERTPEGDTLELGATTVNAAALGETTEGTGSYTTGALTIGKGAHTLKETPQSVTVITRKLMDDQNLNTIDQVMEKTPGITVSGSPMAGQYFYSRGFKMDAPYQYDGVPLDIGSSYVQANSFGADMTVYDRVEILRGASGMMKGAGTPTGAVNLVRKRGQATPTASVTLQGGSWDNYRGQVDVGGPLNADGTLRGRAVVAKQDRQYFYDIAKRGDDIAYAALDYDFTPDTTAGIGFAYERVDATPCWGGLPRYADGSDLKLSRSTCLGASWNTWDSKRNTVWADISQRLNDDWRAKLSAIYTHNTQDMKYLQGAVFSTVAVGSDNGALTPLAGLFDYDQTDYGFDGFIDGKFRAFGLEHELTLGANTSRSRSNDVWALERLTGTTIDAFDPGKVAEPSDSEIIANSYRGGWPYPSKIDIKQTGAYANLRLKLAEPLTLVLGSRVSWYDYYNDNKSYGSVSTSRMTETGQVTPFAALLYDIDPHLTVYASYADVFQPQSYVDADGKPLPPKTGKNYELGIKGEWFDGALNGTANLFQAYQEHAAGALDSSCNCSYDTGKVRAQGVELEMSGSPIERLQVLAGYTYTQTKTLSAVRNVNVAASDGDTYNTLVPRHLLRVWGDYELAGALRDFSVGGGVTAQSDIYRLSNSVKSAQAGYAIWSGRIQYHLDEHWSVALNGNNLFDKKYYQTIGDRLTMNYYGDPRNFMVTLKGSF</sequence>
<feature type="domain" description="Secretin/TonB short N-terminal" evidence="17">
    <location>
        <begin position="43"/>
        <end position="94"/>
    </location>
</feature>
<evidence type="ECO:0000313" key="18">
    <source>
        <dbReference type="EMBL" id="ANI16262.1"/>
    </source>
</evidence>
<keyword evidence="5" id="KW-0410">Iron transport</keyword>
<comment type="similarity">
    <text evidence="2 14 15">Belongs to the TonB-dependent receptor family.</text>
</comment>
<proteinExistence type="inferred from homology"/>
<evidence type="ECO:0000256" key="2">
    <source>
        <dbReference type="ARBA" id="ARBA00009810"/>
    </source>
</evidence>
<dbReference type="Gene3D" id="3.55.50.30">
    <property type="match status" value="1"/>
</dbReference>
<keyword evidence="12 18" id="KW-0675">Receptor</keyword>
<keyword evidence="11 14" id="KW-0472">Membrane</keyword>
<dbReference type="InterPro" id="IPR000531">
    <property type="entry name" value="Beta-barrel_TonB"/>
</dbReference>
<dbReference type="EMBL" id="CP015878">
    <property type="protein sequence ID" value="ANI16262.1"/>
    <property type="molecule type" value="Genomic_DNA"/>
</dbReference>
<protein>
    <submittedName>
        <fullName evidence="18">TonB-dependent receptor</fullName>
    </submittedName>
</protein>
<dbReference type="SUPFAM" id="SSF56935">
    <property type="entry name" value="Porins"/>
    <property type="match status" value="1"/>
</dbReference>
<evidence type="ECO:0000256" key="4">
    <source>
        <dbReference type="ARBA" id="ARBA00022452"/>
    </source>
</evidence>
<dbReference type="InterPro" id="IPR012910">
    <property type="entry name" value="Plug_dom"/>
</dbReference>
<dbReference type="CDD" id="cd01347">
    <property type="entry name" value="ligand_gated_channel"/>
    <property type="match status" value="1"/>
</dbReference>
<dbReference type="Pfam" id="PF07715">
    <property type="entry name" value="Plug"/>
    <property type="match status" value="1"/>
</dbReference>
<dbReference type="Proteomes" id="UP000077748">
    <property type="component" value="Chromosome"/>
</dbReference>
<dbReference type="PANTHER" id="PTHR32552:SF74">
    <property type="entry name" value="HYDROXAMATE SIDEROPHORE RECEPTOR FHUE"/>
    <property type="match status" value="1"/>
</dbReference>
<dbReference type="InterPro" id="IPR039426">
    <property type="entry name" value="TonB-dep_rcpt-like"/>
</dbReference>
<keyword evidence="4 14" id="KW-1134">Transmembrane beta strand</keyword>
<evidence type="ECO:0000256" key="11">
    <source>
        <dbReference type="ARBA" id="ARBA00023136"/>
    </source>
</evidence>
<evidence type="ECO:0000256" key="12">
    <source>
        <dbReference type="ARBA" id="ARBA00023170"/>
    </source>
</evidence>
<name>A0A1A9KFE7_9PSED</name>
<dbReference type="InterPro" id="IPR037066">
    <property type="entry name" value="Plug_dom_sf"/>
</dbReference>
<feature type="chain" id="PRO_5008391712" evidence="16">
    <location>
        <begin position="17"/>
        <end position="801"/>
    </location>
</feature>
<evidence type="ECO:0000256" key="13">
    <source>
        <dbReference type="ARBA" id="ARBA00023237"/>
    </source>
</evidence>
<dbReference type="GO" id="GO:0015344">
    <property type="term" value="F:siderophore uptake transmembrane transporter activity"/>
    <property type="evidence" value="ECO:0007669"/>
    <property type="project" value="TreeGrafter"/>
</dbReference>
<dbReference type="GO" id="GO:0009279">
    <property type="term" value="C:cell outer membrane"/>
    <property type="evidence" value="ECO:0007669"/>
    <property type="project" value="UniProtKB-SubCell"/>
</dbReference>
<dbReference type="PANTHER" id="PTHR32552">
    <property type="entry name" value="FERRICHROME IRON RECEPTOR-RELATED"/>
    <property type="match status" value="1"/>
</dbReference>
<dbReference type="FunFam" id="2.170.130.10:FF:000010">
    <property type="entry name" value="Ferripyoverdine receptor"/>
    <property type="match status" value="1"/>
</dbReference>
<keyword evidence="7 16" id="KW-0732">Signal</keyword>
<keyword evidence="9" id="KW-0406">Ion transport</keyword>
<evidence type="ECO:0000256" key="3">
    <source>
        <dbReference type="ARBA" id="ARBA00022448"/>
    </source>
</evidence>
<dbReference type="SMART" id="SM00965">
    <property type="entry name" value="STN"/>
    <property type="match status" value="1"/>
</dbReference>
<dbReference type="Gene3D" id="2.40.170.20">
    <property type="entry name" value="TonB-dependent receptor, beta-barrel domain"/>
    <property type="match status" value="1"/>
</dbReference>
<keyword evidence="10 15" id="KW-0798">TonB box</keyword>
<dbReference type="GO" id="GO:0015891">
    <property type="term" value="P:siderophore transport"/>
    <property type="evidence" value="ECO:0007669"/>
    <property type="project" value="InterPro"/>
</dbReference>
<evidence type="ECO:0000313" key="19">
    <source>
        <dbReference type="Proteomes" id="UP000077748"/>
    </source>
</evidence>
<evidence type="ECO:0000256" key="6">
    <source>
        <dbReference type="ARBA" id="ARBA00022692"/>
    </source>
</evidence>